<feature type="region of interest" description="Disordered" evidence="11">
    <location>
        <begin position="1"/>
        <end position="40"/>
    </location>
</feature>
<dbReference type="InterPro" id="IPR035892">
    <property type="entry name" value="C2_domain_sf"/>
</dbReference>
<dbReference type="STRING" id="94130.A0A2Z6SLA2"/>
<dbReference type="InterPro" id="IPR000008">
    <property type="entry name" value="C2_dom"/>
</dbReference>
<name>A0A2Z6SLA2_9GLOM</name>
<dbReference type="PROSITE" id="PS51847">
    <property type="entry name" value="SMP"/>
    <property type="match status" value="1"/>
</dbReference>
<dbReference type="InterPro" id="IPR037765">
    <property type="entry name" value="C2B_Tricalbin"/>
</dbReference>
<evidence type="ECO:0000256" key="6">
    <source>
        <dbReference type="ARBA" id="ARBA00022824"/>
    </source>
</evidence>
<organism evidence="15 16">
    <name type="scientific">Rhizophagus clarus</name>
    <dbReference type="NCBI Taxonomy" id="94130"/>
    <lineage>
        <taxon>Eukaryota</taxon>
        <taxon>Fungi</taxon>
        <taxon>Fungi incertae sedis</taxon>
        <taxon>Mucoromycota</taxon>
        <taxon>Glomeromycotina</taxon>
        <taxon>Glomeromycetes</taxon>
        <taxon>Glomerales</taxon>
        <taxon>Glomeraceae</taxon>
        <taxon>Rhizophagus</taxon>
    </lineage>
</organism>
<dbReference type="Gene3D" id="2.60.40.150">
    <property type="entry name" value="C2 domain"/>
    <property type="match status" value="4"/>
</dbReference>
<dbReference type="CDD" id="cd21678">
    <property type="entry name" value="SMP_TCB"/>
    <property type="match status" value="1"/>
</dbReference>
<evidence type="ECO:0000259" key="13">
    <source>
        <dbReference type="PROSITE" id="PS50004"/>
    </source>
</evidence>
<dbReference type="GO" id="GO:0061817">
    <property type="term" value="P:endoplasmic reticulum-plasma membrane tethering"/>
    <property type="evidence" value="ECO:0007669"/>
    <property type="project" value="InterPro"/>
</dbReference>
<evidence type="ECO:0000256" key="8">
    <source>
        <dbReference type="ARBA" id="ARBA00023055"/>
    </source>
</evidence>
<evidence type="ECO:0000256" key="2">
    <source>
        <dbReference type="ARBA" id="ARBA00022448"/>
    </source>
</evidence>
<evidence type="ECO:0000256" key="11">
    <source>
        <dbReference type="SAM" id="MobiDB-lite"/>
    </source>
</evidence>
<dbReference type="PIRSF" id="PIRSF037232">
    <property type="entry name" value="Tricalbin"/>
    <property type="match status" value="1"/>
</dbReference>
<feature type="compositionally biased region" description="Basic and acidic residues" evidence="11">
    <location>
        <begin position="999"/>
        <end position="1021"/>
    </location>
</feature>
<feature type="domain" description="C2" evidence="13">
    <location>
        <begin position="1109"/>
        <end position="1232"/>
    </location>
</feature>
<sequence>MSQEQKVQTGPNEVSVGLTGSAPPKEETKNKPPQAVNSAAEIPEWERIGWKRVSEFGEPRSDKKSQYEEILKELYYNDLWTYSGVVIVSLFTTWFIVLCGGNLGWILVLCAFVATYLKNSVNRFYRNAKSDISRKIAREKLEEDDEKVEWLNEFLRRFWLIYEPVLSESIIQIADTVLSASTPGFLDSLKLTNFTLGTKSPVIESIRSYPKNADDEVVMDWKVNFDPNDLAEMTKAQLVKRVNPKVILTVRVGRGFVGAGIPILLENMSFTGLLRVKLKLIPNFPHVETISFCFLEEPTIDYALKPIGGETLGFDIGIVPGLSKFIKDQVHASLRPMMYAPNTYTLITDYLLNGFPIESSIGVLKLTMKNAKSLRNAETFGTSDPYCKVLLISSDITVAGKELSRTKYISNSLNPVWDETHYLLFNNLKDTLKFQIYDSNGTLNSDTLLGDNTYPLSTFVEKPNQSNSTIPVMHNGKQKGELNFDAVWYPIVKTKKDEPVPETNVGILKFNLHQAKDLDPKLSMVGVYNPYVELKYNGKLVFRSKTFRRSNNPTWEEFFEIFMTDKKRASLELNIRDERDFAEDPIVGSWNMNVEEFIRLSEESKIDWFDVHGARSGKVRLSCQWKPVILDHIPENSAEPPTVEPFGIVKLHIKKATDIKNVEQLRAEPPTVEPFGIVKLHIKKATDIKNVEQLRGKSDPYIRIMLNSIYRGRTNVRHDNLNPIWDEYFYIPVHALEEKLFLRCFDYESYGNDRYLGITELEIKDLIKKSDDGIILPAETINTVAPFKDTKGSLFYSASFHPILIRKGDKEEENKEENTNVLEHQSGILIININQAKFKKKRTHIEVFVDNDTSPVYDTQVSDSFELHWGEDADVFINELNSSKIILDIKQSSSKSIGKVEFNVKQLLEKCLKDNGNIWLPVAGMDNSTINIGLKYIPVKYNSESHEPHVSQESQESHENIKDNEPHPESSNKIGHAASAITDGVSKVGSRLGLLKKKDKNEHKKSEEEKITEKVDNKQEEDKEEPIPPNPQENPTTNHVETNQEENQKLEKTNGIKPYDVDFKKDNPKQEEESKESDTRHIEFKEETENLRRERKQDEGSRSSEENVDNNQPNRFSTYDSGEIVGEPGTLTITVVKAKDLIAASDGGKTSNSYVKVKMNGKKEILKTSVVKKSTSPEWNKRVTLDITGSQVSFLFYVRDHNLLSKDVELGEYTLNLWDHIKPEEYIKDMWVPLSKGNSKLHIKLDFVPTSTRNSGSDRTSDDNVDGSGVASKFSIRRKK</sequence>
<accession>A0A2Z6SLA2</accession>
<keyword evidence="4 12" id="KW-0812">Transmembrane</keyword>
<evidence type="ECO:0000256" key="5">
    <source>
        <dbReference type="ARBA" id="ARBA00022737"/>
    </source>
</evidence>
<evidence type="ECO:0000256" key="7">
    <source>
        <dbReference type="ARBA" id="ARBA00022989"/>
    </source>
</evidence>
<dbReference type="CDD" id="cd00030">
    <property type="entry name" value="C2"/>
    <property type="match status" value="1"/>
</dbReference>
<evidence type="ECO:0000256" key="9">
    <source>
        <dbReference type="ARBA" id="ARBA00023121"/>
    </source>
</evidence>
<keyword evidence="10 12" id="KW-0472">Membrane</keyword>
<feature type="transmembrane region" description="Helical" evidence="12">
    <location>
        <begin position="103"/>
        <end position="121"/>
    </location>
</feature>
<dbReference type="PANTHER" id="PTHR46980:SF2">
    <property type="entry name" value="TRICALBIN-1-RELATED"/>
    <property type="match status" value="1"/>
</dbReference>
<dbReference type="InterPro" id="IPR037762">
    <property type="entry name" value="C2C_Tricalbin"/>
</dbReference>
<dbReference type="SUPFAM" id="SSF49562">
    <property type="entry name" value="C2 domain (Calcium/lipid-binding domain, CaLB)"/>
    <property type="match status" value="4"/>
</dbReference>
<evidence type="ECO:0000256" key="3">
    <source>
        <dbReference type="ARBA" id="ARBA00022553"/>
    </source>
</evidence>
<reference evidence="15 16" key="1">
    <citation type="submission" date="2017-11" db="EMBL/GenBank/DDBJ databases">
        <title>The genome of Rhizophagus clarus HR1 reveals common genetic basis of auxotrophy among arbuscular mycorrhizal fungi.</title>
        <authorList>
            <person name="Kobayashi Y."/>
        </authorList>
    </citation>
    <scope>NUCLEOTIDE SEQUENCE [LARGE SCALE GENOMIC DNA]</scope>
    <source>
        <strain evidence="15 16">HR1</strain>
    </source>
</reference>
<dbReference type="GO" id="GO:0071944">
    <property type="term" value="C:cell periphery"/>
    <property type="evidence" value="ECO:0007669"/>
    <property type="project" value="UniProtKB-ARBA"/>
</dbReference>
<dbReference type="InterPro" id="IPR052455">
    <property type="entry name" value="Tricalbin_domain"/>
</dbReference>
<feature type="region of interest" description="Disordered" evidence="11">
    <location>
        <begin position="944"/>
        <end position="974"/>
    </location>
</feature>
<feature type="region of interest" description="Disordered" evidence="11">
    <location>
        <begin position="992"/>
        <end position="1124"/>
    </location>
</feature>
<dbReference type="InterPro" id="IPR056910">
    <property type="entry name" value="TCB1-3_C2"/>
</dbReference>
<keyword evidence="8" id="KW-0445">Lipid transport</keyword>
<feature type="compositionally biased region" description="Polar residues" evidence="11">
    <location>
        <begin position="1"/>
        <end position="12"/>
    </location>
</feature>
<proteinExistence type="predicted"/>
<evidence type="ECO:0000256" key="12">
    <source>
        <dbReference type="SAM" id="Phobius"/>
    </source>
</evidence>
<dbReference type="GO" id="GO:0005789">
    <property type="term" value="C:endoplasmic reticulum membrane"/>
    <property type="evidence" value="ECO:0007669"/>
    <property type="project" value="UniProtKB-SubCell"/>
</dbReference>
<comment type="caution">
    <text evidence="15">The sequence shown here is derived from an EMBL/GenBank/DDBJ whole genome shotgun (WGS) entry which is preliminary data.</text>
</comment>
<evidence type="ECO:0000313" key="15">
    <source>
        <dbReference type="EMBL" id="GBC07607.1"/>
    </source>
</evidence>
<evidence type="ECO:0000259" key="14">
    <source>
        <dbReference type="PROSITE" id="PS51847"/>
    </source>
</evidence>
<feature type="compositionally biased region" description="Basic and acidic residues" evidence="11">
    <location>
        <begin position="944"/>
        <end position="970"/>
    </location>
</feature>
<keyword evidence="7 12" id="KW-1133">Transmembrane helix</keyword>
<dbReference type="Pfam" id="PF24920">
    <property type="entry name" value="C2_TCB1"/>
    <property type="match status" value="1"/>
</dbReference>
<dbReference type="PANTHER" id="PTHR46980">
    <property type="entry name" value="TRICALBIN-1-RELATED"/>
    <property type="match status" value="1"/>
</dbReference>
<gene>
    <name evidence="15" type="ORF">RclHR1_07570003</name>
</gene>
<dbReference type="CDD" id="cd04052">
    <property type="entry name" value="C2B_Tricalbin-like"/>
    <property type="match status" value="1"/>
</dbReference>
<dbReference type="InterPro" id="IPR017147">
    <property type="entry name" value="Tricalbin"/>
</dbReference>
<dbReference type="Pfam" id="PF25669">
    <property type="entry name" value="SMP_MUG190-like"/>
    <property type="match status" value="2"/>
</dbReference>
<dbReference type="InterPro" id="IPR031468">
    <property type="entry name" value="SMP_LBD"/>
</dbReference>
<evidence type="ECO:0000256" key="1">
    <source>
        <dbReference type="ARBA" id="ARBA00004586"/>
    </source>
</evidence>
<feature type="compositionally biased region" description="Polar residues" evidence="11">
    <location>
        <begin position="1109"/>
        <end position="1120"/>
    </location>
</feature>
<dbReference type="Pfam" id="PF00168">
    <property type="entry name" value="C2"/>
    <property type="match status" value="4"/>
</dbReference>
<feature type="domain" description="SMP-LTD" evidence="14">
    <location>
        <begin position="144"/>
        <end position="349"/>
    </location>
</feature>
<feature type="domain" description="C2" evidence="13">
    <location>
        <begin position="659"/>
        <end position="778"/>
    </location>
</feature>
<dbReference type="GO" id="GO:0008289">
    <property type="term" value="F:lipid binding"/>
    <property type="evidence" value="ECO:0007669"/>
    <property type="project" value="UniProtKB-KW"/>
</dbReference>
<evidence type="ECO:0000313" key="16">
    <source>
        <dbReference type="Proteomes" id="UP000247702"/>
    </source>
</evidence>
<keyword evidence="3" id="KW-0597">Phosphoprotein</keyword>
<feature type="domain" description="C2" evidence="13">
    <location>
        <begin position="340"/>
        <end position="469"/>
    </location>
</feature>
<dbReference type="AlphaFoldDB" id="A0A2Z6SLA2"/>
<keyword evidence="9" id="KW-0446">Lipid-binding</keyword>
<dbReference type="CDD" id="cd04045">
    <property type="entry name" value="C2C_Tricalbin-like"/>
    <property type="match status" value="1"/>
</dbReference>
<dbReference type="EMBL" id="BEXD01004156">
    <property type="protein sequence ID" value="GBC07607.1"/>
    <property type="molecule type" value="Genomic_DNA"/>
</dbReference>
<dbReference type="PROSITE" id="PS50004">
    <property type="entry name" value="C2"/>
    <property type="match status" value="4"/>
</dbReference>
<keyword evidence="2" id="KW-0813">Transport</keyword>
<protein>
    <recommendedName>
        <fullName evidence="17">C2 domain-containing protein</fullName>
    </recommendedName>
</protein>
<feature type="region of interest" description="Disordered" evidence="11">
    <location>
        <begin position="1250"/>
        <end position="1280"/>
    </location>
</feature>
<keyword evidence="16" id="KW-1185">Reference proteome</keyword>
<dbReference type="Proteomes" id="UP000247702">
    <property type="component" value="Unassembled WGS sequence"/>
</dbReference>
<keyword evidence="6" id="KW-0256">Endoplasmic reticulum</keyword>
<evidence type="ECO:0000256" key="4">
    <source>
        <dbReference type="ARBA" id="ARBA00022692"/>
    </source>
</evidence>
<feature type="compositionally biased region" description="Basic and acidic residues" evidence="11">
    <location>
        <begin position="1046"/>
        <end position="1105"/>
    </location>
</feature>
<dbReference type="GO" id="GO:0006869">
    <property type="term" value="P:lipid transport"/>
    <property type="evidence" value="ECO:0007669"/>
    <property type="project" value="UniProtKB-KW"/>
</dbReference>
<evidence type="ECO:0008006" key="17">
    <source>
        <dbReference type="Google" id="ProtNLM"/>
    </source>
</evidence>
<comment type="subcellular location">
    <subcellularLocation>
        <location evidence="1">Endoplasmic reticulum membrane</location>
    </subcellularLocation>
</comment>
<dbReference type="SMART" id="SM00239">
    <property type="entry name" value="C2"/>
    <property type="match status" value="5"/>
</dbReference>
<feature type="domain" description="C2" evidence="13">
    <location>
        <begin position="489"/>
        <end position="609"/>
    </location>
</feature>
<evidence type="ECO:0000256" key="10">
    <source>
        <dbReference type="ARBA" id="ARBA00023136"/>
    </source>
</evidence>
<keyword evidence="5" id="KW-0677">Repeat</keyword>